<dbReference type="InterPro" id="IPR013295">
    <property type="entry name" value="MAL"/>
</dbReference>
<dbReference type="InterPro" id="IPR008253">
    <property type="entry name" value="Marvel"/>
</dbReference>
<dbReference type="GeneID" id="108719966"/>
<dbReference type="KEGG" id="xla:108719966"/>
<gene>
    <name evidence="7 8" type="primary">cmtm8.S</name>
</gene>
<keyword evidence="3" id="KW-1133">Transmembrane helix</keyword>
<dbReference type="PANTHER" id="PTHR22776:SF10">
    <property type="entry name" value="CKLF-LIKE MARVEL TRANSMEMBRANE DOMAIN-CONTAINING PROTEIN 8"/>
    <property type="match status" value="1"/>
</dbReference>
<evidence type="ECO:0000313" key="6">
    <source>
        <dbReference type="Proteomes" id="UP000186698"/>
    </source>
</evidence>
<dbReference type="GO" id="GO:0042552">
    <property type="term" value="P:myelination"/>
    <property type="evidence" value="ECO:0000318"/>
    <property type="project" value="GO_Central"/>
</dbReference>
<dbReference type="PROSITE" id="PS51225">
    <property type="entry name" value="MARVEL"/>
    <property type="match status" value="1"/>
</dbReference>
<dbReference type="GO" id="GO:0019911">
    <property type="term" value="F:structural constituent of myelin sheath"/>
    <property type="evidence" value="ECO:0000318"/>
    <property type="project" value="GO_Central"/>
</dbReference>
<evidence type="ECO:0000256" key="5">
    <source>
        <dbReference type="PROSITE-ProRule" id="PRU00581"/>
    </source>
</evidence>
<evidence type="ECO:0000256" key="2">
    <source>
        <dbReference type="ARBA" id="ARBA00022692"/>
    </source>
</evidence>
<keyword evidence="6" id="KW-1185">Reference proteome</keyword>
<dbReference type="CTD" id="108719966"/>
<organism evidence="6 7">
    <name type="scientific">Xenopus laevis</name>
    <name type="common">African clawed frog</name>
    <dbReference type="NCBI Taxonomy" id="8355"/>
    <lineage>
        <taxon>Eukaryota</taxon>
        <taxon>Metazoa</taxon>
        <taxon>Chordata</taxon>
        <taxon>Craniata</taxon>
        <taxon>Vertebrata</taxon>
        <taxon>Euteleostomi</taxon>
        <taxon>Amphibia</taxon>
        <taxon>Batrachia</taxon>
        <taxon>Anura</taxon>
        <taxon>Pipoidea</taxon>
        <taxon>Pipidae</taxon>
        <taxon>Xenopodinae</taxon>
        <taxon>Xenopus</taxon>
        <taxon>Xenopus</taxon>
    </lineage>
</organism>
<dbReference type="InterPro" id="IPR050578">
    <property type="entry name" value="MARVEL-CKLF_proteins"/>
</dbReference>
<dbReference type="Xenbase" id="XB-GENE-17344892">
    <property type="gene designation" value="cmtm8.S"/>
</dbReference>
<dbReference type="AGR" id="Xenbase:XB-GENE-17344892"/>
<name>A0A1L8FRH0_XENLA</name>
<dbReference type="RefSeq" id="XP_018124789.1">
    <property type="nucleotide sequence ID" value="XM_018269300.2"/>
</dbReference>
<dbReference type="Pfam" id="PF01284">
    <property type="entry name" value="MARVEL"/>
    <property type="match status" value="1"/>
</dbReference>
<keyword evidence="2 5" id="KW-0812">Transmembrane</keyword>
<dbReference type="GO" id="GO:0016020">
    <property type="term" value="C:membrane"/>
    <property type="evidence" value="ECO:0000318"/>
    <property type="project" value="GO_Central"/>
</dbReference>
<proteinExistence type="predicted"/>
<evidence type="ECO:0000256" key="4">
    <source>
        <dbReference type="ARBA" id="ARBA00023136"/>
    </source>
</evidence>
<dbReference type="STRING" id="8355.A0A1L8FRH0"/>
<dbReference type="Bgee" id="108719966">
    <property type="expression patterns" value="Expressed in internal ear and 7 other cell types or tissues"/>
</dbReference>
<dbReference type="PRINTS" id="PR01884">
    <property type="entry name" value="MALPROTEIN"/>
</dbReference>
<evidence type="ECO:0000256" key="3">
    <source>
        <dbReference type="ARBA" id="ARBA00022989"/>
    </source>
</evidence>
<dbReference type="OrthoDB" id="6481667at2759"/>
<dbReference type="PANTHER" id="PTHR22776">
    <property type="entry name" value="MARVEL-CONTAINING POTENTIAL LIPID RAFT-ASSOCIATED PROTEIN"/>
    <property type="match status" value="1"/>
</dbReference>
<evidence type="ECO:0000313" key="8">
    <source>
        <dbReference type="Xenbase" id="XB-GENE-17344892"/>
    </source>
</evidence>
<dbReference type="AlphaFoldDB" id="A0A1L8FRH0"/>
<accession>A0A1L8FRH0</accession>
<evidence type="ECO:0000256" key="1">
    <source>
        <dbReference type="ARBA" id="ARBA00004141"/>
    </source>
</evidence>
<dbReference type="OMA" id="VRGRHNY"/>
<sequence>MQPALSTEQGGCKVDQPRKWSVSMGKMEGDRPRSETVTTTVSSHIETISMGGSIAYDRSFLRSPAGVLLLMEIIFGLLVWALIAGSEYFLVSAFGWVMFVAVFYWVLSVFFFLLYLTRANTRITKVPWTLVGLCFNASAFVSYLIAAVVEASSVNKDVHQHHNYNSWTASSFFAFVVTVCYALSTYFSFHSWRTKS</sequence>
<dbReference type="Proteomes" id="UP000186698">
    <property type="component" value="Chromosome 6S"/>
</dbReference>
<comment type="subcellular location">
    <subcellularLocation>
        <location evidence="1">Membrane</location>
        <topology evidence="1">Multi-pass membrane protein</topology>
    </subcellularLocation>
</comment>
<reference evidence="7" key="1">
    <citation type="submission" date="2025-08" db="UniProtKB">
        <authorList>
            <consortium name="RefSeq"/>
        </authorList>
    </citation>
    <scope>IDENTIFICATION</scope>
    <source>
        <strain evidence="7">J_2021</strain>
        <tissue evidence="7">Erythrocytes</tissue>
    </source>
</reference>
<evidence type="ECO:0000313" key="7">
    <source>
        <dbReference type="RefSeq" id="XP_018124789.1"/>
    </source>
</evidence>
<protein>
    <submittedName>
        <fullName evidence="7">MARVEL domain-containing protein 1-like</fullName>
    </submittedName>
</protein>
<keyword evidence="4 5" id="KW-0472">Membrane</keyword>
<dbReference type="PaxDb" id="8355-A0A1L8FRH0"/>